<protein>
    <recommendedName>
        <fullName evidence="3">RanBP-type and C3HC4-type zinc finger-containing protein 1</fullName>
    </recommendedName>
</protein>
<dbReference type="PROSITE" id="PS01358">
    <property type="entry name" value="ZF_RANBP2_1"/>
    <property type="match status" value="2"/>
</dbReference>
<dbReference type="GO" id="GO:0009893">
    <property type="term" value="P:positive regulation of metabolic process"/>
    <property type="evidence" value="ECO:0007669"/>
    <property type="project" value="UniProtKB-ARBA"/>
</dbReference>
<feature type="region of interest" description="Disordered" evidence="12">
    <location>
        <begin position="323"/>
        <end position="344"/>
    </location>
</feature>
<evidence type="ECO:0000313" key="17">
    <source>
        <dbReference type="EMBL" id="KAK7573866.1"/>
    </source>
</evidence>
<evidence type="ECO:0000256" key="4">
    <source>
        <dbReference type="ARBA" id="ARBA00022553"/>
    </source>
</evidence>
<evidence type="ECO:0000256" key="8">
    <source>
        <dbReference type="ARBA" id="ARBA00022771"/>
    </source>
</evidence>
<dbReference type="GO" id="GO:0008270">
    <property type="term" value="F:zinc ion binding"/>
    <property type="evidence" value="ECO:0007669"/>
    <property type="project" value="UniProtKB-KW"/>
</dbReference>
<evidence type="ECO:0000256" key="3">
    <source>
        <dbReference type="ARBA" id="ARBA00017887"/>
    </source>
</evidence>
<dbReference type="InterPro" id="IPR047558">
    <property type="entry name" value="BRcat_RBR_HOIL1"/>
</dbReference>
<evidence type="ECO:0000259" key="15">
    <source>
        <dbReference type="PROSITE" id="PS50199"/>
    </source>
</evidence>
<feature type="region of interest" description="Disordered" evidence="12">
    <location>
        <begin position="189"/>
        <end position="208"/>
    </location>
</feature>
<dbReference type="GO" id="GO:0071797">
    <property type="term" value="C:LUBAC complex"/>
    <property type="evidence" value="ECO:0007669"/>
    <property type="project" value="TreeGrafter"/>
</dbReference>
<keyword evidence="8 11" id="KW-0863">Zinc-finger</keyword>
<dbReference type="InterPro" id="IPR051628">
    <property type="entry name" value="LUBAC_E3_Ligases"/>
</dbReference>
<dbReference type="PROSITE" id="PS50199">
    <property type="entry name" value="ZF_RANBP2_2"/>
    <property type="match status" value="2"/>
</dbReference>
<keyword evidence="5" id="KW-0808">Transferase</keyword>
<feature type="compositionally biased region" description="Basic residues" evidence="12">
    <location>
        <begin position="267"/>
        <end position="281"/>
    </location>
</feature>
<evidence type="ECO:0000256" key="1">
    <source>
        <dbReference type="ARBA" id="ARBA00004906"/>
    </source>
</evidence>
<evidence type="ECO:0000256" key="5">
    <source>
        <dbReference type="ARBA" id="ARBA00022679"/>
    </source>
</evidence>
<feature type="region of interest" description="Disordered" evidence="12">
    <location>
        <begin position="706"/>
        <end position="725"/>
    </location>
</feature>
<feature type="region of interest" description="Disordered" evidence="12">
    <location>
        <begin position="1"/>
        <end position="47"/>
    </location>
</feature>
<feature type="region of interest" description="Disordered" evidence="12">
    <location>
        <begin position="502"/>
        <end position="526"/>
    </location>
</feature>
<dbReference type="GO" id="GO:0097039">
    <property type="term" value="P:protein linear polyubiquitination"/>
    <property type="evidence" value="ECO:0007669"/>
    <property type="project" value="TreeGrafter"/>
</dbReference>
<dbReference type="CDD" id="cd20345">
    <property type="entry name" value="BRcat_RBR_HOIL1"/>
    <property type="match status" value="1"/>
</dbReference>
<dbReference type="InterPro" id="IPR017907">
    <property type="entry name" value="Znf_RING_CS"/>
</dbReference>
<dbReference type="Gene3D" id="3.10.20.90">
    <property type="entry name" value="Phosphatidylinositol 3-kinase Catalytic Subunit, Chain A, domain 1"/>
    <property type="match status" value="1"/>
</dbReference>
<evidence type="ECO:0000256" key="7">
    <source>
        <dbReference type="ARBA" id="ARBA00022737"/>
    </source>
</evidence>
<evidence type="ECO:0000313" key="18">
    <source>
        <dbReference type="Proteomes" id="UP001367676"/>
    </source>
</evidence>
<accession>A0AAN9XXS5</accession>
<evidence type="ECO:0000259" key="16">
    <source>
        <dbReference type="PROSITE" id="PS51873"/>
    </source>
</evidence>
<dbReference type="SUPFAM" id="SSF54236">
    <property type="entry name" value="Ubiquitin-like"/>
    <property type="match status" value="1"/>
</dbReference>
<feature type="domain" description="RanBP2-type" evidence="15">
    <location>
        <begin position="572"/>
        <end position="601"/>
    </location>
</feature>
<dbReference type="GO" id="GO:0043161">
    <property type="term" value="P:proteasome-mediated ubiquitin-dependent protein catabolic process"/>
    <property type="evidence" value="ECO:0007669"/>
    <property type="project" value="TreeGrafter"/>
</dbReference>
<dbReference type="InterPro" id="IPR013083">
    <property type="entry name" value="Znf_RING/FYVE/PHD"/>
</dbReference>
<dbReference type="PROSITE" id="PS00518">
    <property type="entry name" value="ZF_RING_1"/>
    <property type="match status" value="1"/>
</dbReference>
<evidence type="ECO:0000256" key="10">
    <source>
        <dbReference type="ARBA" id="ARBA00022833"/>
    </source>
</evidence>
<dbReference type="SMART" id="SM00547">
    <property type="entry name" value="ZnF_RBZ"/>
    <property type="match status" value="2"/>
</dbReference>
<dbReference type="PANTHER" id="PTHR22770">
    <property type="entry name" value="UBIQUITIN CONJUGATING ENZYME 7 INTERACTING PROTEIN-RELATED"/>
    <property type="match status" value="1"/>
</dbReference>
<comment type="pathway">
    <text evidence="1">Protein modification; protein ubiquitination.</text>
</comment>
<dbReference type="EMBL" id="JBBCAQ010000037">
    <property type="protein sequence ID" value="KAK7573866.1"/>
    <property type="molecule type" value="Genomic_DNA"/>
</dbReference>
<comment type="similarity">
    <text evidence="2">Belongs to the RBR family.</text>
</comment>
<dbReference type="PROSITE" id="PS50089">
    <property type="entry name" value="ZF_RING_2"/>
    <property type="match status" value="1"/>
</dbReference>
<keyword evidence="9" id="KW-0833">Ubl conjugation pathway</keyword>
<evidence type="ECO:0000256" key="6">
    <source>
        <dbReference type="ARBA" id="ARBA00022723"/>
    </source>
</evidence>
<dbReference type="SUPFAM" id="SSF57850">
    <property type="entry name" value="RING/U-box"/>
    <property type="match status" value="3"/>
</dbReference>
<feature type="domain" description="RanBP2-type" evidence="15">
    <location>
        <begin position="1166"/>
        <end position="1195"/>
    </location>
</feature>
<dbReference type="FunFam" id="3.30.40.10:FF:000137">
    <property type="entry name" value="RanBP-type and C3HC4-type zinc finger-containing protein 1"/>
    <property type="match status" value="1"/>
</dbReference>
<sequence length="1472" mass="164222">MNNHDMRQPPSRCSSSSSIPTQPTCMSNGHNPLQPLQHGKYHPLEYPRNRTSFHSAAQPTPRKDVTTNSIFSFLQRFRAKNRSIFDDANSLPSSPRSSRVSRTGYRWESVESVLSSATASSFAFIPPYQHQQPSARIFHKESKAPPAPSAPPINLKTARENCAFLRKKYNLHGSDATLYRHSRESIAGPPANVAAASKRDKRQHRNSIGNVENLSACWQVEQVYSGNRVRPYSEGNDTLQIRRSHCHRPGKRRAPQPPPTGLQVTTKVHRRPSNARKKRKAPSPPKAIMSDGGERMPDHAGAMYNDSLKLERGVLKANKEAVASSAASNSEASSVPVSPKPWYKRSATQPNLRLVSKSEKKKSCEQLLDEWMLEAGLPRSTSFYERKLTEPLSSPGVLSESGNPKRRSQISMLANISELDREAAEIVQQERKREREVAHSMDDKFYIGSSSVTLEQSPVKVSENGTTSKRTTPKDLISILNAITNVTKITVNNTFFKETLTKASSSGGTDNKPVRAPKSPDRQDRLTITELEDFDKEARKNHVQSVTSVQIHPQPPESAEKKPTEVVKPVKPFSNWMCPQCTLENPSWKFICEACNKWRPYSVNRLPITTAKVNPKEDLKLKVVEQPDNVSKTVRQKVHEILASDQSLTSKAINDLLQPLPCATKTSAPEEASAISSFCDNIDEVRKARLAFFTKNRLNDLNIVDEERGKPSNSNNAESKNKCYSEEDRKKLREILKELKDSLPKSDLLSDKSSKRKVTVHSTKEEIATQMEAKKILNIDKELASKNQAKVAVQLEAKKISNDKDENSKPPEKVEAYFITKTTVIEDLPTSTRTKENKNEKIELKVPVIEHKVGQEGGIRTNMVGVEEIRINTKDLQLAPIKPEEKLNVAKANELHTSAEKGEQNDGQILATEGKPSNLAAAKENKNLTSITVNRLLKKLQTAIANGQHHEAANIARDLARLKVNCNMTRQDTPDLQVPSPTEDIQNISVDIHVHEKSVARDTIRLKISPQTTINELQIKISKEHGIPVTEQQLIFGKHPITDASATLDQIGVNSNGMIMFLKVLNSGNEASGSTKEDKLSVNHGDKEIAGTSQQHISDRLFEIVTKPSTNQISKTSASDFKVATINSESNEKAVNKIKTFDSINETPKTEKNDEKPGTSEKPLHDITEWICAACTLINEEKAGLCAACGRIRQENSVSRVQDATPKVSSDLKKEIPIQKPSNYHELMDLEKTDLISNVEGFDCAVCLTPYEVGEGVVLKDCLHIFCRHCLSQTIEHCAEAEVKCPFRDAEYSCESVLQEREIKALVNTETFEKHLARSVAEAENKIKNAFHCKTANCRGWCIFEDNVNEFHCPVCSHTNCLTCQVIHSGLNCKQYQEIINKESETNADANRTRLMLQEMLQAGEAMTCPTCEVILMKKWGCDWLRCSMCKTEICWVTRGPRWGTKGKGDTSGGCRCGVNGVKCHPKCTFCH</sequence>
<evidence type="ECO:0000256" key="11">
    <source>
        <dbReference type="PROSITE-ProRule" id="PRU00322"/>
    </source>
</evidence>
<evidence type="ECO:0000259" key="13">
    <source>
        <dbReference type="PROSITE" id="PS50053"/>
    </source>
</evidence>
<gene>
    <name evidence="17" type="ORF">V9T40_011057</name>
</gene>
<dbReference type="GO" id="GO:0043130">
    <property type="term" value="F:ubiquitin binding"/>
    <property type="evidence" value="ECO:0007669"/>
    <property type="project" value="TreeGrafter"/>
</dbReference>
<dbReference type="InterPro" id="IPR000626">
    <property type="entry name" value="Ubiquitin-like_dom"/>
</dbReference>
<keyword evidence="7" id="KW-0677">Repeat</keyword>
<dbReference type="Gene3D" id="3.30.40.10">
    <property type="entry name" value="Zinc/RING finger domain, C3HC4 (zinc finger)"/>
    <property type="match status" value="1"/>
</dbReference>
<dbReference type="InterPro" id="IPR047559">
    <property type="entry name" value="HOIL1_RBR_mRING-HC-C3HC3D"/>
</dbReference>
<evidence type="ECO:0000259" key="14">
    <source>
        <dbReference type="PROSITE" id="PS50089"/>
    </source>
</evidence>
<feature type="domain" description="Ubiquitin-like" evidence="13">
    <location>
        <begin position="992"/>
        <end position="1068"/>
    </location>
</feature>
<evidence type="ECO:0000256" key="12">
    <source>
        <dbReference type="SAM" id="MobiDB-lite"/>
    </source>
</evidence>
<dbReference type="GO" id="GO:0004842">
    <property type="term" value="F:ubiquitin-protein transferase activity"/>
    <property type="evidence" value="ECO:0007669"/>
    <property type="project" value="TreeGrafter"/>
</dbReference>
<feature type="compositionally biased region" description="Basic residues" evidence="12">
    <location>
        <begin position="242"/>
        <end position="254"/>
    </location>
</feature>
<feature type="domain" description="RING-type" evidence="14">
    <location>
        <begin position="1244"/>
        <end position="1286"/>
    </location>
</feature>
<comment type="caution">
    <text evidence="17">The sequence shown here is derived from an EMBL/GenBank/DDBJ whole genome shotgun (WGS) entry which is preliminary data.</text>
</comment>
<dbReference type="InterPro" id="IPR044066">
    <property type="entry name" value="TRIAD_supradom"/>
</dbReference>
<feature type="compositionally biased region" description="Low complexity" evidence="12">
    <location>
        <begin position="323"/>
        <end position="335"/>
    </location>
</feature>
<name>A0AAN9XXS5_9HEMI</name>
<dbReference type="PANTHER" id="PTHR22770:SF13">
    <property type="entry name" value="RING-TYPE DOMAIN-CONTAINING PROTEIN"/>
    <property type="match status" value="1"/>
</dbReference>
<evidence type="ECO:0000256" key="2">
    <source>
        <dbReference type="ARBA" id="ARBA00008278"/>
    </source>
</evidence>
<dbReference type="Pfam" id="PF00240">
    <property type="entry name" value="ubiquitin"/>
    <property type="match status" value="1"/>
</dbReference>
<feature type="domain" description="RING-type" evidence="16">
    <location>
        <begin position="1240"/>
        <end position="1468"/>
    </location>
</feature>
<feature type="compositionally biased region" description="Basic and acidic residues" evidence="12">
    <location>
        <begin position="1148"/>
        <end position="1162"/>
    </location>
</feature>
<feature type="region of interest" description="Disordered" evidence="12">
    <location>
        <begin position="229"/>
        <end position="301"/>
    </location>
</feature>
<evidence type="ECO:0000256" key="9">
    <source>
        <dbReference type="ARBA" id="ARBA00022786"/>
    </source>
</evidence>
<dbReference type="InterPro" id="IPR001876">
    <property type="entry name" value="Znf_RanBP2"/>
</dbReference>
<dbReference type="Proteomes" id="UP001367676">
    <property type="component" value="Unassembled WGS sequence"/>
</dbReference>
<dbReference type="CDD" id="cd20358">
    <property type="entry name" value="Rcat_RBR_HOIL1"/>
    <property type="match status" value="1"/>
</dbReference>
<dbReference type="InterPro" id="IPR001841">
    <property type="entry name" value="Znf_RING"/>
</dbReference>
<feature type="region of interest" description="Disordered" evidence="12">
    <location>
        <begin position="539"/>
        <end position="564"/>
    </location>
</feature>
<dbReference type="PROSITE" id="PS50053">
    <property type="entry name" value="UBIQUITIN_2"/>
    <property type="match status" value="1"/>
</dbReference>
<keyword evidence="18" id="KW-1185">Reference proteome</keyword>
<feature type="region of interest" description="Disordered" evidence="12">
    <location>
        <begin position="1141"/>
        <end position="1162"/>
    </location>
</feature>
<organism evidence="17 18">
    <name type="scientific">Parthenolecanium corni</name>
    <dbReference type="NCBI Taxonomy" id="536013"/>
    <lineage>
        <taxon>Eukaryota</taxon>
        <taxon>Metazoa</taxon>
        <taxon>Ecdysozoa</taxon>
        <taxon>Arthropoda</taxon>
        <taxon>Hexapoda</taxon>
        <taxon>Insecta</taxon>
        <taxon>Pterygota</taxon>
        <taxon>Neoptera</taxon>
        <taxon>Paraneoptera</taxon>
        <taxon>Hemiptera</taxon>
        <taxon>Sternorrhyncha</taxon>
        <taxon>Coccoidea</taxon>
        <taxon>Coccidae</taxon>
        <taxon>Parthenolecanium</taxon>
    </lineage>
</organism>
<keyword evidence="4" id="KW-0597">Phosphoprotein</keyword>
<reference evidence="17 18" key="1">
    <citation type="submission" date="2024-03" db="EMBL/GenBank/DDBJ databases">
        <title>Adaptation during the transition from Ophiocordyceps entomopathogen to insect associate is accompanied by gene loss and intensified selection.</title>
        <authorList>
            <person name="Ward C.M."/>
            <person name="Onetto C.A."/>
            <person name="Borneman A.R."/>
        </authorList>
    </citation>
    <scope>NUCLEOTIDE SEQUENCE [LARGE SCALE GENOMIC DNA]</scope>
    <source>
        <strain evidence="17">AWRI1</strain>
        <tissue evidence="17">Single Adult Female</tissue>
    </source>
</reference>
<dbReference type="CDD" id="cd16633">
    <property type="entry name" value="mRING-HC-C3HC3D_RBR_HOIL1"/>
    <property type="match status" value="1"/>
</dbReference>
<feature type="compositionally biased region" description="Low complexity" evidence="12">
    <location>
        <begin position="8"/>
        <end position="25"/>
    </location>
</feature>
<dbReference type="InterPro" id="IPR047557">
    <property type="entry name" value="Rcat_RBR_HOIL1"/>
</dbReference>
<dbReference type="InterPro" id="IPR029071">
    <property type="entry name" value="Ubiquitin-like_domsf"/>
</dbReference>
<keyword evidence="6" id="KW-0479">Metal-binding</keyword>
<dbReference type="SMART" id="SM00213">
    <property type="entry name" value="UBQ"/>
    <property type="match status" value="1"/>
</dbReference>
<dbReference type="PROSITE" id="PS51873">
    <property type="entry name" value="TRIAD"/>
    <property type="match status" value="1"/>
</dbReference>
<proteinExistence type="inferred from homology"/>
<keyword evidence="10" id="KW-0862">Zinc</keyword>